<dbReference type="EMBL" id="PVNS01000010">
    <property type="protein sequence ID" value="PRO65139.1"/>
    <property type="molecule type" value="Genomic_DNA"/>
</dbReference>
<name>A0A2P6MFR8_ALKUR</name>
<feature type="transmembrane region" description="Helical" evidence="1">
    <location>
        <begin position="214"/>
        <end position="232"/>
    </location>
</feature>
<reference evidence="2 3" key="1">
    <citation type="submission" date="2018-03" db="EMBL/GenBank/DDBJ databases">
        <title>Bacillus urumqiensis sp. nov., a moderately haloalkaliphilic bacterium isolated from a salt lake.</title>
        <authorList>
            <person name="Zhao B."/>
            <person name="Liao Z."/>
        </authorList>
    </citation>
    <scope>NUCLEOTIDE SEQUENCE [LARGE SCALE GENOMIC DNA]</scope>
    <source>
        <strain evidence="2 3">BZ-SZ-XJ18</strain>
    </source>
</reference>
<organism evidence="2 3">
    <name type="scientific">Alkalicoccus urumqiensis</name>
    <name type="common">Bacillus urumqiensis</name>
    <dbReference type="NCBI Taxonomy" id="1548213"/>
    <lineage>
        <taxon>Bacteria</taxon>
        <taxon>Bacillati</taxon>
        <taxon>Bacillota</taxon>
        <taxon>Bacilli</taxon>
        <taxon>Bacillales</taxon>
        <taxon>Bacillaceae</taxon>
        <taxon>Alkalicoccus</taxon>
    </lineage>
</organism>
<dbReference type="Pfam" id="PF06691">
    <property type="entry name" value="DUF1189"/>
    <property type="match status" value="1"/>
</dbReference>
<sequence>MNKGSTIFERKRSDMSIFQQLIKSIYSPETIAKFRMAKIGRTIGYVFLLMLIASIPMIISISMFMSGLFQAGDQYLDDLPDFSIENGTLQSDEDAPVIDDDDDMTVIFDSTGELQVEDLEEYGNLVALLERELVFVAGANADVIAYQDFGIDFSKSDLTGFYSTLSDLSFLIIGLVIVVVYLFNTGLKFIGIFTLSLIALAMKSSQAPQLKYRHCWVLAAYTVTLPTLLFALLEALGILIPFQFVIYWVIAAVMMNLVLRHVPKPKEPQMPQ</sequence>
<feature type="transmembrane region" description="Helical" evidence="1">
    <location>
        <begin position="238"/>
        <end position="259"/>
    </location>
</feature>
<evidence type="ECO:0000256" key="1">
    <source>
        <dbReference type="SAM" id="Phobius"/>
    </source>
</evidence>
<dbReference type="InterPro" id="IPR009574">
    <property type="entry name" value="DUF1189"/>
</dbReference>
<proteinExistence type="predicted"/>
<protein>
    <submittedName>
        <fullName evidence="2">DUF1189 domain-containing protein</fullName>
    </submittedName>
</protein>
<comment type="caution">
    <text evidence="2">The sequence shown here is derived from an EMBL/GenBank/DDBJ whole genome shotgun (WGS) entry which is preliminary data.</text>
</comment>
<keyword evidence="1" id="KW-0472">Membrane</keyword>
<evidence type="ECO:0000313" key="3">
    <source>
        <dbReference type="Proteomes" id="UP000243650"/>
    </source>
</evidence>
<dbReference type="Proteomes" id="UP000243650">
    <property type="component" value="Unassembled WGS sequence"/>
</dbReference>
<keyword evidence="3" id="KW-1185">Reference proteome</keyword>
<feature type="transmembrane region" description="Helical" evidence="1">
    <location>
        <begin position="170"/>
        <end position="202"/>
    </location>
</feature>
<gene>
    <name evidence="2" type="ORF">C6I21_11880</name>
</gene>
<dbReference type="AlphaFoldDB" id="A0A2P6MFR8"/>
<keyword evidence="1" id="KW-1133">Transmembrane helix</keyword>
<evidence type="ECO:0000313" key="2">
    <source>
        <dbReference type="EMBL" id="PRO65139.1"/>
    </source>
</evidence>
<feature type="transmembrane region" description="Helical" evidence="1">
    <location>
        <begin position="43"/>
        <end position="69"/>
    </location>
</feature>
<accession>A0A2P6MFR8</accession>
<keyword evidence="1" id="KW-0812">Transmembrane</keyword>
<dbReference type="OrthoDB" id="1903376at2"/>